<sequence length="149" mass="16604">MMIPTDQSMSEVRPEYREPIHSTAHPPTLTYTHTCHNSSASSHSIACRIPNSKRSHPSRRSSATQTNCTTCSAHLSSLSSLFTYVTTSIQKLGIRFVVFTGTTLVTRSWPHTLTDAWMFMLEGDRRGQPVTRDERGSVQPVGKTPGELR</sequence>
<proteinExistence type="predicted"/>
<evidence type="ECO:0000313" key="3">
    <source>
        <dbReference type="Proteomes" id="UP000799291"/>
    </source>
</evidence>
<protein>
    <submittedName>
        <fullName evidence="2">Uncharacterized protein</fullName>
    </submittedName>
</protein>
<feature type="region of interest" description="Disordered" evidence="1">
    <location>
        <begin position="127"/>
        <end position="149"/>
    </location>
</feature>
<evidence type="ECO:0000313" key="2">
    <source>
        <dbReference type="EMBL" id="KAF2679761.1"/>
    </source>
</evidence>
<feature type="compositionally biased region" description="Basic and acidic residues" evidence="1">
    <location>
        <begin position="127"/>
        <end position="136"/>
    </location>
</feature>
<gene>
    <name evidence="2" type="ORF">K458DRAFT_113836</name>
</gene>
<accession>A0A6G1IP90</accession>
<dbReference type="Proteomes" id="UP000799291">
    <property type="component" value="Unassembled WGS sequence"/>
</dbReference>
<dbReference type="OrthoDB" id="21502at2759"/>
<dbReference type="AlphaFoldDB" id="A0A6G1IP90"/>
<name>A0A6G1IP90_9PLEO</name>
<organism evidence="2 3">
    <name type="scientific">Lentithecium fluviatile CBS 122367</name>
    <dbReference type="NCBI Taxonomy" id="1168545"/>
    <lineage>
        <taxon>Eukaryota</taxon>
        <taxon>Fungi</taxon>
        <taxon>Dikarya</taxon>
        <taxon>Ascomycota</taxon>
        <taxon>Pezizomycotina</taxon>
        <taxon>Dothideomycetes</taxon>
        <taxon>Pleosporomycetidae</taxon>
        <taxon>Pleosporales</taxon>
        <taxon>Massarineae</taxon>
        <taxon>Lentitheciaceae</taxon>
        <taxon>Lentithecium</taxon>
    </lineage>
</organism>
<reference evidence="2" key="1">
    <citation type="journal article" date="2020" name="Stud. Mycol.">
        <title>101 Dothideomycetes genomes: a test case for predicting lifestyles and emergence of pathogens.</title>
        <authorList>
            <person name="Haridas S."/>
            <person name="Albert R."/>
            <person name="Binder M."/>
            <person name="Bloem J."/>
            <person name="Labutti K."/>
            <person name="Salamov A."/>
            <person name="Andreopoulos B."/>
            <person name="Baker S."/>
            <person name="Barry K."/>
            <person name="Bills G."/>
            <person name="Bluhm B."/>
            <person name="Cannon C."/>
            <person name="Castanera R."/>
            <person name="Culley D."/>
            <person name="Daum C."/>
            <person name="Ezra D."/>
            <person name="Gonzalez J."/>
            <person name="Henrissat B."/>
            <person name="Kuo A."/>
            <person name="Liang C."/>
            <person name="Lipzen A."/>
            <person name="Lutzoni F."/>
            <person name="Magnuson J."/>
            <person name="Mondo S."/>
            <person name="Nolan M."/>
            <person name="Ohm R."/>
            <person name="Pangilinan J."/>
            <person name="Park H.-J."/>
            <person name="Ramirez L."/>
            <person name="Alfaro M."/>
            <person name="Sun H."/>
            <person name="Tritt A."/>
            <person name="Yoshinaga Y."/>
            <person name="Zwiers L.-H."/>
            <person name="Turgeon B."/>
            <person name="Goodwin S."/>
            <person name="Spatafora J."/>
            <person name="Crous P."/>
            <person name="Grigoriev I."/>
        </authorList>
    </citation>
    <scope>NUCLEOTIDE SEQUENCE</scope>
    <source>
        <strain evidence="2">CBS 122367</strain>
    </source>
</reference>
<dbReference type="EMBL" id="MU005601">
    <property type="protein sequence ID" value="KAF2679761.1"/>
    <property type="molecule type" value="Genomic_DNA"/>
</dbReference>
<keyword evidence="3" id="KW-1185">Reference proteome</keyword>
<evidence type="ECO:0000256" key="1">
    <source>
        <dbReference type="SAM" id="MobiDB-lite"/>
    </source>
</evidence>